<name>A0A419VWM7_9BACT</name>
<dbReference type="Proteomes" id="UP000283387">
    <property type="component" value="Unassembled WGS sequence"/>
</dbReference>
<dbReference type="OrthoDB" id="921445at2"/>
<feature type="chain" id="PRO_5019378193" description="Outer membrane protein with beta-barrel domain" evidence="1">
    <location>
        <begin position="20"/>
        <end position="400"/>
    </location>
</feature>
<organism evidence="2 3">
    <name type="scientific">Mangrovibacterium diazotrophicum</name>
    <dbReference type="NCBI Taxonomy" id="1261403"/>
    <lineage>
        <taxon>Bacteria</taxon>
        <taxon>Pseudomonadati</taxon>
        <taxon>Bacteroidota</taxon>
        <taxon>Bacteroidia</taxon>
        <taxon>Marinilabiliales</taxon>
        <taxon>Prolixibacteraceae</taxon>
        <taxon>Mangrovibacterium</taxon>
    </lineage>
</organism>
<gene>
    <name evidence="2" type="ORF">BC643_4251</name>
</gene>
<evidence type="ECO:0000313" key="2">
    <source>
        <dbReference type="EMBL" id="RKD86553.1"/>
    </source>
</evidence>
<accession>A0A419VWM7</accession>
<dbReference type="RefSeq" id="WP_120275241.1">
    <property type="nucleotide sequence ID" value="NZ_RAPN01000004.1"/>
</dbReference>
<evidence type="ECO:0008006" key="4">
    <source>
        <dbReference type="Google" id="ProtNLM"/>
    </source>
</evidence>
<keyword evidence="3" id="KW-1185">Reference proteome</keyword>
<protein>
    <recommendedName>
        <fullName evidence="4">Outer membrane protein with beta-barrel domain</fullName>
    </recommendedName>
</protein>
<dbReference type="EMBL" id="RAPN01000004">
    <property type="protein sequence ID" value="RKD86553.1"/>
    <property type="molecule type" value="Genomic_DNA"/>
</dbReference>
<proteinExistence type="predicted"/>
<keyword evidence="1" id="KW-0732">Signal</keyword>
<evidence type="ECO:0000256" key="1">
    <source>
        <dbReference type="SAM" id="SignalP"/>
    </source>
</evidence>
<feature type="signal peptide" evidence="1">
    <location>
        <begin position="1"/>
        <end position="19"/>
    </location>
</feature>
<reference evidence="2 3" key="1">
    <citation type="submission" date="2018-09" db="EMBL/GenBank/DDBJ databases">
        <title>Genomic Encyclopedia of Archaeal and Bacterial Type Strains, Phase II (KMG-II): from individual species to whole genera.</title>
        <authorList>
            <person name="Goeker M."/>
        </authorList>
    </citation>
    <scope>NUCLEOTIDE SEQUENCE [LARGE SCALE GENOMIC DNA]</scope>
    <source>
        <strain evidence="2 3">DSM 27148</strain>
    </source>
</reference>
<comment type="caution">
    <text evidence="2">The sequence shown here is derived from an EMBL/GenBank/DDBJ whole genome shotgun (WGS) entry which is preliminary data.</text>
</comment>
<evidence type="ECO:0000313" key="3">
    <source>
        <dbReference type="Proteomes" id="UP000283387"/>
    </source>
</evidence>
<dbReference type="AlphaFoldDB" id="A0A419VWM7"/>
<sequence length="400" mass="45929">MKKMLSLCAFCLMYTWAFAQIEFIPGYVLKADGTRTECQIEDKEWRNSPDLFNFKIGDKLFKQSASSDSIIGFGIEGGAHYVRYAGELDQSSDVLSSVSSDIEPELHQVTVYLKVLLQGDLSLLCYDRQGTVRYLYQRAGEMPVPLEWKMYYRDQQIYYNNRFRKQLSAVLNCDAIVPKDLYHIAYEEKALKNIFARYNTCVGAEVETYERIKKANPFYISVIASGNYNSFNIESGLDSQVSAGPEQSIGASIGINFEKFLPFNKNKWAIIFEPVFEYLKSDLSNDYPNNRVDYEVDYKGVSLNAGLRHYFYLRNQNALFVNAACDYNLALGSKIVCTAQDFELELGNVPRFSLGIGYHCNKRVNAELRYYTNRNLANGYTYWVADVKTLSFVLSYRIKE</sequence>